<organism evidence="18 19">
    <name type="scientific">Choiromyces venosus 120613-1</name>
    <dbReference type="NCBI Taxonomy" id="1336337"/>
    <lineage>
        <taxon>Eukaryota</taxon>
        <taxon>Fungi</taxon>
        <taxon>Dikarya</taxon>
        <taxon>Ascomycota</taxon>
        <taxon>Pezizomycotina</taxon>
        <taxon>Pezizomycetes</taxon>
        <taxon>Pezizales</taxon>
        <taxon>Tuberaceae</taxon>
        <taxon>Choiromyces</taxon>
    </lineage>
</organism>
<evidence type="ECO:0000256" key="14">
    <source>
        <dbReference type="RuleBase" id="RU361240"/>
    </source>
</evidence>
<dbReference type="InterPro" id="IPR045175">
    <property type="entry name" value="M28_fam"/>
</dbReference>
<dbReference type="OrthoDB" id="10013407at2759"/>
<dbReference type="PANTHER" id="PTHR12147">
    <property type="entry name" value="METALLOPEPTIDASE M28 FAMILY MEMBER"/>
    <property type="match status" value="1"/>
</dbReference>
<dbReference type="InterPro" id="IPR046450">
    <property type="entry name" value="PA_dom_sf"/>
</dbReference>
<proteinExistence type="inferred from homology"/>
<name>A0A3N4JN98_9PEZI</name>
<dbReference type="SUPFAM" id="SSF53187">
    <property type="entry name" value="Zn-dependent exopeptidases"/>
    <property type="match status" value="1"/>
</dbReference>
<comment type="similarity">
    <text evidence="3">Belongs to the peptidase M28 family. M28A subfamily.</text>
</comment>
<feature type="domain" description="PA" evidence="16">
    <location>
        <begin position="132"/>
        <end position="218"/>
    </location>
</feature>
<evidence type="ECO:0000313" key="19">
    <source>
        <dbReference type="Proteomes" id="UP000276215"/>
    </source>
</evidence>
<keyword evidence="8 14" id="KW-0479">Metal-binding</keyword>
<dbReference type="STRING" id="1336337.A0A3N4JN98"/>
<keyword evidence="19" id="KW-1185">Reference proteome</keyword>
<dbReference type="EC" id="3.4.-.-" evidence="14"/>
<dbReference type="FunFam" id="3.40.630.10:FF:000054">
    <property type="entry name" value="Peptide hydrolase"/>
    <property type="match status" value="1"/>
</dbReference>
<dbReference type="InterPro" id="IPR041756">
    <property type="entry name" value="M28_SGAP-like"/>
</dbReference>
<dbReference type="GO" id="GO:0005576">
    <property type="term" value="C:extracellular region"/>
    <property type="evidence" value="ECO:0007669"/>
    <property type="project" value="UniProtKB-SubCell"/>
</dbReference>
<dbReference type="CDD" id="cd03876">
    <property type="entry name" value="M28_SGAP_like"/>
    <property type="match status" value="1"/>
</dbReference>
<dbReference type="Gene3D" id="3.50.30.30">
    <property type="match status" value="1"/>
</dbReference>
<dbReference type="CDD" id="cd02130">
    <property type="entry name" value="PA_ScAPY_like"/>
    <property type="match status" value="1"/>
</dbReference>
<dbReference type="InterPro" id="IPR003137">
    <property type="entry name" value="PA_domain"/>
</dbReference>
<comment type="subcellular location">
    <subcellularLocation>
        <location evidence="2">Secreted</location>
    </subcellularLocation>
</comment>
<protein>
    <recommendedName>
        <fullName evidence="14">Peptide hydrolase</fullName>
        <ecNumber evidence="14">3.4.-.-</ecNumber>
    </recommendedName>
</protein>
<comment type="subunit">
    <text evidence="4">Monomer.</text>
</comment>
<evidence type="ECO:0000259" key="16">
    <source>
        <dbReference type="Pfam" id="PF02225"/>
    </source>
</evidence>
<dbReference type="GO" id="GO:0008235">
    <property type="term" value="F:metalloexopeptidase activity"/>
    <property type="evidence" value="ECO:0007669"/>
    <property type="project" value="InterPro"/>
</dbReference>
<dbReference type="GO" id="GO:0004177">
    <property type="term" value="F:aminopeptidase activity"/>
    <property type="evidence" value="ECO:0007669"/>
    <property type="project" value="UniProtKB-KW"/>
</dbReference>
<dbReference type="AlphaFoldDB" id="A0A3N4JN98"/>
<dbReference type="PANTHER" id="PTHR12147:SF57">
    <property type="entry name" value="PEPTIDE HYDROLASE"/>
    <property type="match status" value="1"/>
</dbReference>
<dbReference type="InterPro" id="IPR007484">
    <property type="entry name" value="Peptidase_M28"/>
</dbReference>
<evidence type="ECO:0000259" key="17">
    <source>
        <dbReference type="Pfam" id="PF04389"/>
    </source>
</evidence>
<evidence type="ECO:0000256" key="1">
    <source>
        <dbReference type="ARBA" id="ARBA00001947"/>
    </source>
</evidence>
<evidence type="ECO:0000256" key="12">
    <source>
        <dbReference type="ARBA" id="ARBA00023049"/>
    </source>
</evidence>
<evidence type="ECO:0000256" key="11">
    <source>
        <dbReference type="ARBA" id="ARBA00022833"/>
    </source>
</evidence>
<dbReference type="GO" id="GO:0006508">
    <property type="term" value="P:proteolysis"/>
    <property type="evidence" value="ECO:0007669"/>
    <property type="project" value="UniProtKB-KW"/>
</dbReference>
<evidence type="ECO:0000313" key="18">
    <source>
        <dbReference type="EMBL" id="RPA98448.1"/>
    </source>
</evidence>
<evidence type="ECO:0000256" key="9">
    <source>
        <dbReference type="ARBA" id="ARBA00022729"/>
    </source>
</evidence>
<reference evidence="18 19" key="1">
    <citation type="journal article" date="2018" name="Nat. Ecol. Evol.">
        <title>Pezizomycetes genomes reveal the molecular basis of ectomycorrhizal truffle lifestyle.</title>
        <authorList>
            <person name="Murat C."/>
            <person name="Payen T."/>
            <person name="Noel B."/>
            <person name="Kuo A."/>
            <person name="Morin E."/>
            <person name="Chen J."/>
            <person name="Kohler A."/>
            <person name="Krizsan K."/>
            <person name="Balestrini R."/>
            <person name="Da Silva C."/>
            <person name="Montanini B."/>
            <person name="Hainaut M."/>
            <person name="Levati E."/>
            <person name="Barry K.W."/>
            <person name="Belfiori B."/>
            <person name="Cichocki N."/>
            <person name="Clum A."/>
            <person name="Dockter R.B."/>
            <person name="Fauchery L."/>
            <person name="Guy J."/>
            <person name="Iotti M."/>
            <person name="Le Tacon F."/>
            <person name="Lindquist E.A."/>
            <person name="Lipzen A."/>
            <person name="Malagnac F."/>
            <person name="Mello A."/>
            <person name="Molinier V."/>
            <person name="Miyauchi S."/>
            <person name="Poulain J."/>
            <person name="Riccioni C."/>
            <person name="Rubini A."/>
            <person name="Sitrit Y."/>
            <person name="Splivallo R."/>
            <person name="Traeger S."/>
            <person name="Wang M."/>
            <person name="Zifcakova L."/>
            <person name="Wipf D."/>
            <person name="Zambonelli A."/>
            <person name="Paolocci F."/>
            <person name="Nowrousian M."/>
            <person name="Ottonello S."/>
            <person name="Baldrian P."/>
            <person name="Spatafora J.W."/>
            <person name="Henrissat B."/>
            <person name="Nagy L.G."/>
            <person name="Aury J.M."/>
            <person name="Wincker P."/>
            <person name="Grigoriev I.V."/>
            <person name="Bonfante P."/>
            <person name="Martin F.M."/>
        </authorList>
    </citation>
    <scope>NUCLEOTIDE SEQUENCE [LARGE SCALE GENOMIC DNA]</scope>
    <source>
        <strain evidence="18 19">120613-1</strain>
    </source>
</reference>
<evidence type="ECO:0000256" key="2">
    <source>
        <dbReference type="ARBA" id="ARBA00004613"/>
    </source>
</evidence>
<gene>
    <name evidence="18" type="ORF">L873DRAFT_1844168</name>
</gene>
<evidence type="ECO:0000256" key="4">
    <source>
        <dbReference type="ARBA" id="ARBA00011245"/>
    </source>
</evidence>
<keyword evidence="13" id="KW-0325">Glycoprotein</keyword>
<dbReference type="Proteomes" id="UP000276215">
    <property type="component" value="Unassembled WGS sequence"/>
</dbReference>
<dbReference type="SUPFAM" id="SSF52025">
    <property type="entry name" value="PA domain"/>
    <property type="match status" value="1"/>
</dbReference>
<evidence type="ECO:0000256" key="7">
    <source>
        <dbReference type="ARBA" id="ARBA00022670"/>
    </source>
</evidence>
<evidence type="ECO:0000256" key="13">
    <source>
        <dbReference type="ARBA" id="ARBA00023180"/>
    </source>
</evidence>
<feature type="signal peptide" evidence="14">
    <location>
        <begin position="1"/>
        <end position="19"/>
    </location>
</feature>
<evidence type="ECO:0000256" key="6">
    <source>
        <dbReference type="ARBA" id="ARBA00022525"/>
    </source>
</evidence>
<dbReference type="Pfam" id="PF04389">
    <property type="entry name" value="Peptidase_M28"/>
    <property type="match status" value="1"/>
</dbReference>
<keyword evidence="5" id="KW-0031">Aminopeptidase</keyword>
<evidence type="ECO:0000256" key="15">
    <source>
        <dbReference type="SAM" id="MobiDB-lite"/>
    </source>
</evidence>
<dbReference type="Pfam" id="PF02225">
    <property type="entry name" value="PA"/>
    <property type="match status" value="1"/>
</dbReference>
<comment type="cofactor">
    <cofactor evidence="1">
        <name>Zn(2+)</name>
        <dbReference type="ChEBI" id="CHEBI:29105"/>
    </cofactor>
</comment>
<evidence type="ECO:0000256" key="3">
    <source>
        <dbReference type="ARBA" id="ARBA00005957"/>
    </source>
</evidence>
<feature type="chain" id="PRO_5017853045" description="Peptide hydrolase" evidence="14">
    <location>
        <begin position="20"/>
        <end position="498"/>
    </location>
</feature>
<keyword evidence="7 14" id="KW-0645">Protease</keyword>
<keyword evidence="12" id="KW-0482">Metalloprotease</keyword>
<sequence>MKLSTGIFLVSSLVGAAVAVPLAPGPRDLPLVESNKLRRALHRKVLLEHAEKYQSFADSTPDRNRVAGSVGHNMTVDYLYETLAATGYYNVNKQPFTYIFSKGNASFSALSKTYDSNYFDYSPSTGGSTLIAPLAKVANLGCDQSDYPDLTGKIALISRGTCDFGLKVARAGTAGAVGAVIYNNAPGAIGGGTLREISRPEGPYVPVAGISGTDGAALITAMESGTVEGKLLVNSVTEVRYTNNVCAITKGGDQNNIIMSGGHSDSVAAGPGINDNGSGSLGNLEIALQLTKWSVKNAVRFCFWSAEEFGLLGSDYYIENLPETERAKIALYLNFDMIASPNFGYFLYDGDGSAFNITGPPGSDAIEHLFEEYFEEVGLPTRPTAFSGRSDYGPFLKVGIPSGGIFTGAEGIKTTEQAALWGGQAGVAYDINYHKASDDVNDLNLGAWIQNTKAAAHAIATYALSTEDIPKRNPSKRVKRDKNHTIPGACGSEPVHVA</sequence>
<feature type="region of interest" description="Disordered" evidence="15">
    <location>
        <begin position="471"/>
        <end position="498"/>
    </location>
</feature>
<dbReference type="EMBL" id="ML120395">
    <property type="protein sequence ID" value="RPA98448.1"/>
    <property type="molecule type" value="Genomic_DNA"/>
</dbReference>
<feature type="domain" description="Peptidase M28" evidence="17">
    <location>
        <begin position="244"/>
        <end position="457"/>
    </location>
</feature>
<dbReference type="GO" id="GO:0046872">
    <property type="term" value="F:metal ion binding"/>
    <property type="evidence" value="ECO:0007669"/>
    <property type="project" value="UniProtKB-KW"/>
</dbReference>
<keyword evidence="9 14" id="KW-0732">Signal</keyword>
<evidence type="ECO:0000256" key="8">
    <source>
        <dbReference type="ARBA" id="ARBA00022723"/>
    </source>
</evidence>
<keyword evidence="10 14" id="KW-0378">Hydrolase</keyword>
<dbReference type="Gene3D" id="3.40.630.10">
    <property type="entry name" value="Zn peptidases"/>
    <property type="match status" value="1"/>
</dbReference>
<evidence type="ECO:0000256" key="10">
    <source>
        <dbReference type="ARBA" id="ARBA00022801"/>
    </source>
</evidence>
<keyword evidence="6" id="KW-0964">Secreted</keyword>
<feature type="compositionally biased region" description="Basic residues" evidence="15">
    <location>
        <begin position="473"/>
        <end position="482"/>
    </location>
</feature>
<evidence type="ECO:0000256" key="5">
    <source>
        <dbReference type="ARBA" id="ARBA00022438"/>
    </source>
</evidence>
<keyword evidence="11 14" id="KW-0862">Zinc</keyword>
<accession>A0A3N4JN98</accession>